<dbReference type="Proteomes" id="UP000245464">
    <property type="component" value="Chromosome 3"/>
</dbReference>
<feature type="chain" id="PRO_5032331162" evidence="1">
    <location>
        <begin position="17"/>
        <end position="100"/>
    </location>
</feature>
<evidence type="ECO:0000313" key="2">
    <source>
        <dbReference type="EMBL" id="KAF7572727.1"/>
    </source>
</evidence>
<reference evidence="2" key="1">
    <citation type="journal article" date="2018" name="BMC Genomics">
        <title>Comparative genomics of the wheat fungal pathogen Pyrenophora tritici-repentis reveals chromosomal variations and genome plasticity.</title>
        <authorList>
            <person name="Moolhuijzen P."/>
            <person name="See P.T."/>
            <person name="Hane J.K."/>
            <person name="Shi G."/>
            <person name="Liu Z."/>
            <person name="Oliver R.P."/>
            <person name="Moffat C.S."/>
        </authorList>
    </citation>
    <scope>NUCLEOTIDE SEQUENCE [LARGE SCALE GENOMIC DNA]</scope>
    <source>
        <strain evidence="2">M4</strain>
    </source>
</reference>
<dbReference type="AlphaFoldDB" id="A0A834RZN7"/>
<proteinExistence type="predicted"/>
<accession>A0A834RZN7</accession>
<organism evidence="2 3">
    <name type="scientific">Pyrenophora tritici-repentis</name>
    <dbReference type="NCBI Taxonomy" id="45151"/>
    <lineage>
        <taxon>Eukaryota</taxon>
        <taxon>Fungi</taxon>
        <taxon>Dikarya</taxon>
        <taxon>Ascomycota</taxon>
        <taxon>Pezizomycotina</taxon>
        <taxon>Dothideomycetes</taxon>
        <taxon>Pleosporomycetidae</taxon>
        <taxon>Pleosporales</taxon>
        <taxon>Pleosporineae</taxon>
        <taxon>Pleosporaceae</taxon>
        <taxon>Pyrenophora</taxon>
    </lineage>
</organism>
<evidence type="ECO:0000313" key="3">
    <source>
        <dbReference type="Proteomes" id="UP000245464"/>
    </source>
</evidence>
<dbReference type="EMBL" id="NQIK02000003">
    <property type="protein sequence ID" value="KAF7572727.1"/>
    <property type="molecule type" value="Genomic_DNA"/>
</dbReference>
<comment type="caution">
    <text evidence="2">The sequence shown here is derived from an EMBL/GenBank/DDBJ whole genome shotgun (WGS) entry which is preliminary data.</text>
</comment>
<gene>
    <name evidence="2" type="ORF">PtrM4_076320</name>
</gene>
<evidence type="ECO:0000256" key="1">
    <source>
        <dbReference type="SAM" id="SignalP"/>
    </source>
</evidence>
<name>A0A834RZN7_9PLEO</name>
<protein>
    <submittedName>
        <fullName evidence="2">Uncharacterized protein</fullName>
    </submittedName>
</protein>
<dbReference type="GeneID" id="90955828"/>
<dbReference type="KEGG" id="ptrr:90955828"/>
<dbReference type="RefSeq" id="XP_065963159.1">
    <property type="nucleotide sequence ID" value="XM_066106221.1"/>
</dbReference>
<feature type="signal peptide" evidence="1">
    <location>
        <begin position="1"/>
        <end position="16"/>
    </location>
</feature>
<keyword evidence="1" id="KW-0732">Signal</keyword>
<sequence>MQLQTFVFFIIPAVLAAPQVTTAPEQPTRTTAYGTCHTSTNAGGGPGVGWCTVTSPTSVPTFLSPVICSSGGIAIPPRNCSFEGSPCSYVPGLIFGRVTC</sequence>